<gene>
    <name evidence="3" type="ORF">OLEA9_A086168</name>
</gene>
<dbReference type="Gramene" id="OE9A086168T2">
    <property type="protein sequence ID" value="OE9A086168C2"/>
    <property type="gene ID" value="OE9A086168"/>
</dbReference>
<name>A0A8S0U3R8_OLEEU</name>
<keyword evidence="4" id="KW-1185">Reference proteome</keyword>
<dbReference type="Gene3D" id="1.20.1310.10">
    <property type="entry name" value="Cullin Repeats"/>
    <property type="match status" value="2"/>
</dbReference>
<reference evidence="3 4" key="1">
    <citation type="submission" date="2019-12" db="EMBL/GenBank/DDBJ databases">
        <authorList>
            <person name="Alioto T."/>
            <person name="Alioto T."/>
            <person name="Gomez Garrido J."/>
        </authorList>
    </citation>
    <scope>NUCLEOTIDE SEQUENCE [LARGE SCALE GENOMIC DNA]</scope>
</reference>
<dbReference type="Proteomes" id="UP000594638">
    <property type="component" value="Unassembled WGS sequence"/>
</dbReference>
<sequence>MVDDRLGVRQAMDDSGISRLQRWCGSKRLGGRFRKNSTVSAVITALKQIKKMEISASTKFDLSFEQAWPFLHEAINKVIGNLEGVHKREFTSEEYMQVYTTVYNVCYPNPMGPEAEKLYDHYRKTFEDYISSKVLPSLRGKNDENLLRELLRRWNNHKTIVKWLSRFFHYLQRYFISKKKLPSLEGTGHSAFYNLVYSEINNEVRDAILSLIDKERKGEQIDQAMVKSVLDIYLEIGENSMKYYAKDFE</sequence>
<evidence type="ECO:0000259" key="2">
    <source>
        <dbReference type="Pfam" id="PF00888"/>
    </source>
</evidence>
<dbReference type="InterPro" id="IPR001373">
    <property type="entry name" value="Cullin_N"/>
</dbReference>
<dbReference type="PANTHER" id="PTHR11932">
    <property type="entry name" value="CULLIN"/>
    <property type="match status" value="1"/>
</dbReference>
<protein>
    <submittedName>
        <fullName evidence="3">Cullin-1-like isoform X1</fullName>
    </submittedName>
</protein>
<comment type="caution">
    <text evidence="3">The sequence shown here is derived from an EMBL/GenBank/DDBJ whole genome shotgun (WGS) entry which is preliminary data.</text>
</comment>
<dbReference type="GO" id="GO:0031625">
    <property type="term" value="F:ubiquitin protein ligase binding"/>
    <property type="evidence" value="ECO:0007669"/>
    <property type="project" value="InterPro"/>
</dbReference>
<organism evidence="3 4">
    <name type="scientific">Olea europaea subsp. europaea</name>
    <dbReference type="NCBI Taxonomy" id="158383"/>
    <lineage>
        <taxon>Eukaryota</taxon>
        <taxon>Viridiplantae</taxon>
        <taxon>Streptophyta</taxon>
        <taxon>Embryophyta</taxon>
        <taxon>Tracheophyta</taxon>
        <taxon>Spermatophyta</taxon>
        <taxon>Magnoliopsida</taxon>
        <taxon>eudicotyledons</taxon>
        <taxon>Gunneridae</taxon>
        <taxon>Pentapetalae</taxon>
        <taxon>asterids</taxon>
        <taxon>lamiids</taxon>
        <taxon>Lamiales</taxon>
        <taxon>Oleaceae</taxon>
        <taxon>Oleeae</taxon>
        <taxon>Olea</taxon>
    </lineage>
</organism>
<dbReference type="GO" id="GO:0006511">
    <property type="term" value="P:ubiquitin-dependent protein catabolic process"/>
    <property type="evidence" value="ECO:0007669"/>
    <property type="project" value="InterPro"/>
</dbReference>
<proteinExistence type="inferred from homology"/>
<accession>A0A8S0U3R8</accession>
<evidence type="ECO:0000313" key="3">
    <source>
        <dbReference type="EMBL" id="CAA3010949.1"/>
    </source>
</evidence>
<dbReference type="EMBL" id="CACTIH010007354">
    <property type="protein sequence ID" value="CAA3010949.1"/>
    <property type="molecule type" value="Genomic_DNA"/>
</dbReference>
<evidence type="ECO:0000313" key="4">
    <source>
        <dbReference type="Proteomes" id="UP000594638"/>
    </source>
</evidence>
<evidence type="ECO:0000256" key="1">
    <source>
        <dbReference type="ARBA" id="ARBA00006019"/>
    </source>
</evidence>
<feature type="domain" description="Cullin N-terminal" evidence="2">
    <location>
        <begin position="68"/>
        <end position="249"/>
    </location>
</feature>
<comment type="similarity">
    <text evidence="1">Belongs to the cullin family.</text>
</comment>
<dbReference type="AlphaFoldDB" id="A0A8S0U3R8"/>
<dbReference type="Pfam" id="PF00888">
    <property type="entry name" value="Cullin"/>
    <property type="match status" value="1"/>
</dbReference>
<dbReference type="OrthoDB" id="27073at2759"/>
<dbReference type="InterPro" id="IPR045093">
    <property type="entry name" value="Cullin"/>
</dbReference>
<dbReference type="SUPFAM" id="SSF74788">
    <property type="entry name" value="Cullin repeat-like"/>
    <property type="match status" value="1"/>
</dbReference>
<dbReference type="InterPro" id="IPR016159">
    <property type="entry name" value="Cullin_repeat-like_dom_sf"/>
</dbReference>